<protein>
    <submittedName>
        <fullName evidence="2">ArsR/SmtB family transcription factor</fullName>
    </submittedName>
</protein>
<sequence length="115" mass="13136">MVVDQLLDSEVDRLFHALADSTRRDIVRRVLVGEHSVSNLARAYPMSVTAVQKHVAVLEAAGLVSRRRHGREQRVTGEPEAVRRARTLLDAYEQLWRDRFDRMSDVLADDQGEAR</sequence>
<dbReference type="NCBIfam" id="NF033788">
    <property type="entry name" value="HTH_metalloreg"/>
    <property type="match status" value="1"/>
</dbReference>
<dbReference type="SUPFAM" id="SSF46785">
    <property type="entry name" value="Winged helix' DNA-binding domain"/>
    <property type="match status" value="1"/>
</dbReference>
<proteinExistence type="predicted"/>
<keyword evidence="3" id="KW-1185">Reference proteome</keyword>
<gene>
    <name evidence="2" type="ORF">ACFQGU_06860</name>
</gene>
<comment type="caution">
    <text evidence="2">The sequence shown here is derived from an EMBL/GenBank/DDBJ whole genome shotgun (WGS) entry which is preliminary data.</text>
</comment>
<dbReference type="InterPro" id="IPR001845">
    <property type="entry name" value="HTH_ArsR_DNA-bd_dom"/>
</dbReference>
<organism evidence="2 3">
    <name type="scientific">Longivirga aurantiaca</name>
    <dbReference type="NCBI Taxonomy" id="1837743"/>
    <lineage>
        <taxon>Bacteria</taxon>
        <taxon>Bacillati</taxon>
        <taxon>Actinomycetota</taxon>
        <taxon>Actinomycetes</taxon>
        <taxon>Sporichthyales</taxon>
        <taxon>Sporichthyaceae</taxon>
        <taxon>Longivirga</taxon>
    </lineage>
</organism>
<name>A0ABW1T163_9ACTN</name>
<evidence type="ECO:0000259" key="1">
    <source>
        <dbReference type="PROSITE" id="PS50987"/>
    </source>
</evidence>
<accession>A0ABW1T163</accession>
<dbReference type="InterPro" id="IPR036388">
    <property type="entry name" value="WH-like_DNA-bd_sf"/>
</dbReference>
<dbReference type="Pfam" id="PF12840">
    <property type="entry name" value="HTH_20"/>
    <property type="match status" value="1"/>
</dbReference>
<dbReference type="PROSITE" id="PS50987">
    <property type="entry name" value="HTH_ARSR_2"/>
    <property type="match status" value="1"/>
</dbReference>
<evidence type="ECO:0000313" key="3">
    <source>
        <dbReference type="Proteomes" id="UP001596138"/>
    </source>
</evidence>
<evidence type="ECO:0000313" key="2">
    <source>
        <dbReference type="EMBL" id="MFC6237592.1"/>
    </source>
</evidence>
<dbReference type="Proteomes" id="UP001596138">
    <property type="component" value="Unassembled WGS sequence"/>
</dbReference>
<dbReference type="RefSeq" id="WP_386768186.1">
    <property type="nucleotide sequence ID" value="NZ_JBHSTI010000008.1"/>
</dbReference>
<dbReference type="Gene3D" id="1.10.10.10">
    <property type="entry name" value="Winged helix-like DNA-binding domain superfamily/Winged helix DNA-binding domain"/>
    <property type="match status" value="1"/>
</dbReference>
<reference evidence="3" key="1">
    <citation type="journal article" date="2019" name="Int. J. Syst. Evol. Microbiol.">
        <title>The Global Catalogue of Microorganisms (GCM) 10K type strain sequencing project: providing services to taxonomists for standard genome sequencing and annotation.</title>
        <authorList>
            <consortium name="The Broad Institute Genomics Platform"/>
            <consortium name="The Broad Institute Genome Sequencing Center for Infectious Disease"/>
            <person name="Wu L."/>
            <person name="Ma J."/>
        </authorList>
    </citation>
    <scope>NUCLEOTIDE SEQUENCE [LARGE SCALE GENOMIC DNA]</scope>
    <source>
        <strain evidence="3">CGMCC 4.7317</strain>
    </source>
</reference>
<dbReference type="InterPro" id="IPR011991">
    <property type="entry name" value="ArsR-like_HTH"/>
</dbReference>
<dbReference type="EMBL" id="JBHSTI010000008">
    <property type="protein sequence ID" value="MFC6237592.1"/>
    <property type="molecule type" value="Genomic_DNA"/>
</dbReference>
<dbReference type="SMART" id="SM00418">
    <property type="entry name" value="HTH_ARSR"/>
    <property type="match status" value="1"/>
</dbReference>
<feature type="domain" description="HTH arsR-type" evidence="1">
    <location>
        <begin position="3"/>
        <end position="97"/>
    </location>
</feature>
<dbReference type="PANTHER" id="PTHR38600">
    <property type="entry name" value="TRANSCRIPTIONAL REGULATORY PROTEIN"/>
    <property type="match status" value="1"/>
</dbReference>
<dbReference type="InterPro" id="IPR036390">
    <property type="entry name" value="WH_DNA-bd_sf"/>
</dbReference>
<dbReference type="PANTHER" id="PTHR38600:SF2">
    <property type="entry name" value="SLL0088 PROTEIN"/>
    <property type="match status" value="1"/>
</dbReference>
<dbReference type="CDD" id="cd00090">
    <property type="entry name" value="HTH_ARSR"/>
    <property type="match status" value="1"/>
</dbReference>